<proteinExistence type="predicted"/>
<sequence>MNVVSLLKQLENVYTGKQLVPSFFLHFINILCSNFVLIFKIYIQLPKEIVDDITSFIWIIQAFSKLGIEITVITSHPVLNKNLNKIFSSIFKRPNKINNENQVNKQLQNLRNVGLQKYYSGTKETLT</sequence>
<evidence type="ECO:0000313" key="2">
    <source>
        <dbReference type="EMBL" id="KAF7633785.1"/>
    </source>
</evidence>
<gene>
    <name evidence="2" type="ORF">Mgra_00006853</name>
</gene>
<protein>
    <submittedName>
        <fullName evidence="2">Uncharacterized protein</fullName>
    </submittedName>
</protein>
<dbReference type="EMBL" id="JABEBT010000070">
    <property type="protein sequence ID" value="KAF7633785.1"/>
    <property type="molecule type" value="Genomic_DNA"/>
</dbReference>
<evidence type="ECO:0000256" key="1">
    <source>
        <dbReference type="SAM" id="Phobius"/>
    </source>
</evidence>
<organism evidence="2 3">
    <name type="scientific">Meloidogyne graminicola</name>
    <dbReference type="NCBI Taxonomy" id="189291"/>
    <lineage>
        <taxon>Eukaryota</taxon>
        <taxon>Metazoa</taxon>
        <taxon>Ecdysozoa</taxon>
        <taxon>Nematoda</taxon>
        <taxon>Chromadorea</taxon>
        <taxon>Rhabditida</taxon>
        <taxon>Tylenchina</taxon>
        <taxon>Tylenchomorpha</taxon>
        <taxon>Tylenchoidea</taxon>
        <taxon>Meloidogynidae</taxon>
        <taxon>Meloidogyninae</taxon>
        <taxon>Meloidogyne</taxon>
    </lineage>
</organism>
<keyword evidence="1" id="KW-0812">Transmembrane</keyword>
<keyword evidence="1" id="KW-1133">Transmembrane helix</keyword>
<name>A0A8S9ZK15_9BILA</name>
<evidence type="ECO:0000313" key="3">
    <source>
        <dbReference type="Proteomes" id="UP000605970"/>
    </source>
</evidence>
<feature type="transmembrane region" description="Helical" evidence="1">
    <location>
        <begin position="20"/>
        <end position="39"/>
    </location>
</feature>
<accession>A0A8S9ZK15</accession>
<dbReference type="Proteomes" id="UP000605970">
    <property type="component" value="Unassembled WGS sequence"/>
</dbReference>
<dbReference type="AlphaFoldDB" id="A0A8S9ZK15"/>
<comment type="caution">
    <text evidence="2">The sequence shown here is derived from an EMBL/GenBank/DDBJ whole genome shotgun (WGS) entry which is preliminary data.</text>
</comment>
<keyword evidence="1" id="KW-0472">Membrane</keyword>
<keyword evidence="3" id="KW-1185">Reference proteome</keyword>
<reference evidence="2" key="1">
    <citation type="journal article" date="2020" name="Ecol. Evol.">
        <title>Genome structure and content of the rice root-knot nematode (Meloidogyne graminicola).</title>
        <authorList>
            <person name="Phan N.T."/>
            <person name="Danchin E.G.J."/>
            <person name="Klopp C."/>
            <person name="Perfus-Barbeoch L."/>
            <person name="Kozlowski D.K."/>
            <person name="Koutsovoulos G.D."/>
            <person name="Lopez-Roques C."/>
            <person name="Bouchez O."/>
            <person name="Zahm M."/>
            <person name="Besnard G."/>
            <person name="Bellafiore S."/>
        </authorList>
    </citation>
    <scope>NUCLEOTIDE SEQUENCE</scope>
    <source>
        <strain evidence="2">VN-18</strain>
    </source>
</reference>